<reference evidence="8" key="1">
    <citation type="journal article" date="2023" name="Comput. Struct. Biotechnol. J.">
        <title>Discovery of a novel marine Bacteroidetes with a rich repertoire of carbohydrate-active enzymes.</title>
        <authorList>
            <person name="Chen B."/>
            <person name="Liu G."/>
            <person name="Chen Q."/>
            <person name="Wang H."/>
            <person name="Liu L."/>
            <person name="Tang K."/>
        </authorList>
    </citation>
    <scope>NUCLEOTIDE SEQUENCE</scope>
    <source>
        <strain evidence="8">TK19036</strain>
    </source>
</reference>
<feature type="domain" description="RDD" evidence="7">
    <location>
        <begin position="15"/>
        <end position="134"/>
    </location>
</feature>
<comment type="subcellular location">
    <subcellularLocation>
        <location evidence="1">Cell membrane</location>
        <topology evidence="1">Multi-pass membrane protein</topology>
    </subcellularLocation>
</comment>
<evidence type="ECO:0000256" key="3">
    <source>
        <dbReference type="ARBA" id="ARBA00022692"/>
    </source>
</evidence>
<evidence type="ECO:0000256" key="6">
    <source>
        <dbReference type="SAM" id="Phobius"/>
    </source>
</evidence>
<evidence type="ECO:0000256" key="5">
    <source>
        <dbReference type="ARBA" id="ARBA00023136"/>
    </source>
</evidence>
<dbReference type="PANTHER" id="PTHR36115:SF4">
    <property type="entry name" value="MEMBRANE PROTEIN"/>
    <property type="match status" value="1"/>
</dbReference>
<dbReference type="PANTHER" id="PTHR36115">
    <property type="entry name" value="PROLINE-RICH ANTIGEN HOMOLOG-RELATED"/>
    <property type="match status" value="1"/>
</dbReference>
<evidence type="ECO:0000256" key="1">
    <source>
        <dbReference type="ARBA" id="ARBA00004651"/>
    </source>
</evidence>
<dbReference type="EMBL" id="CP120682">
    <property type="protein sequence ID" value="WKN36051.1"/>
    <property type="molecule type" value="Genomic_DNA"/>
</dbReference>
<proteinExistence type="predicted"/>
<dbReference type="InterPro" id="IPR051791">
    <property type="entry name" value="Pra-immunoreactive"/>
</dbReference>
<organism evidence="8">
    <name type="scientific">Roseihalotalea indica</name>
    <dbReference type="NCBI Taxonomy" id="2867963"/>
    <lineage>
        <taxon>Bacteria</taxon>
        <taxon>Pseudomonadati</taxon>
        <taxon>Bacteroidota</taxon>
        <taxon>Cytophagia</taxon>
        <taxon>Cytophagales</taxon>
        <taxon>Catalimonadaceae</taxon>
        <taxon>Roseihalotalea</taxon>
    </lineage>
</organism>
<dbReference type="Pfam" id="PF06271">
    <property type="entry name" value="RDD"/>
    <property type="match status" value="1"/>
</dbReference>
<name>A0AA49GLQ1_9BACT</name>
<keyword evidence="4 6" id="KW-1133">Transmembrane helix</keyword>
<dbReference type="InterPro" id="IPR010432">
    <property type="entry name" value="RDD"/>
</dbReference>
<evidence type="ECO:0000313" key="8">
    <source>
        <dbReference type="EMBL" id="WKN36051.1"/>
    </source>
</evidence>
<feature type="transmembrane region" description="Helical" evidence="6">
    <location>
        <begin position="26"/>
        <end position="49"/>
    </location>
</feature>
<sequence length="140" mass="15430">MSTFASVPENSNVQYPSLLRRVQAMFIDFVVILCIFMVSSLIIGAVGSVPDEIKISILFFCFVLYEPLWISTAGGTIGHQILKLRVKRYATPERNIGFIPALGRIIAKTALGWISFLTVNSSSEKRAIHDILSGSVVVLK</sequence>
<gene>
    <name evidence="8" type="ORF">K4G66_27165</name>
</gene>
<feature type="transmembrane region" description="Helical" evidence="6">
    <location>
        <begin position="55"/>
        <end position="78"/>
    </location>
</feature>
<reference evidence="8" key="2">
    <citation type="journal article" date="2024" name="Antonie Van Leeuwenhoek">
        <title>Roseihalotalea indica gen. nov., sp. nov., a halophilic Bacteroidetes from mesopelagic Southwest Indian Ocean with higher carbohydrate metabolic potential.</title>
        <authorList>
            <person name="Chen B."/>
            <person name="Zhang M."/>
            <person name="Lin D."/>
            <person name="Ye J."/>
            <person name="Tang K."/>
        </authorList>
    </citation>
    <scope>NUCLEOTIDE SEQUENCE</scope>
    <source>
        <strain evidence="8">TK19036</strain>
    </source>
</reference>
<evidence type="ECO:0000259" key="7">
    <source>
        <dbReference type="Pfam" id="PF06271"/>
    </source>
</evidence>
<accession>A0AA49GLQ1</accession>
<evidence type="ECO:0000256" key="4">
    <source>
        <dbReference type="ARBA" id="ARBA00022989"/>
    </source>
</evidence>
<dbReference type="GO" id="GO:0005886">
    <property type="term" value="C:plasma membrane"/>
    <property type="evidence" value="ECO:0007669"/>
    <property type="project" value="UniProtKB-SubCell"/>
</dbReference>
<evidence type="ECO:0000256" key="2">
    <source>
        <dbReference type="ARBA" id="ARBA00022475"/>
    </source>
</evidence>
<protein>
    <submittedName>
        <fullName evidence="8">RDD family protein</fullName>
    </submittedName>
</protein>
<dbReference type="AlphaFoldDB" id="A0AA49GLQ1"/>
<keyword evidence="3 6" id="KW-0812">Transmembrane</keyword>
<keyword evidence="2" id="KW-1003">Cell membrane</keyword>
<keyword evidence="5 6" id="KW-0472">Membrane</keyword>